<dbReference type="PANTHER" id="PTHR23303">
    <property type="entry name" value="CARBOXYPEPTIDASE REGULATORY REGION-CONTAINING"/>
    <property type="match status" value="1"/>
</dbReference>
<dbReference type="InterPro" id="IPR051417">
    <property type="entry name" value="SDr/BOS_complex"/>
</dbReference>
<dbReference type="Proteomes" id="UP000518300">
    <property type="component" value="Unassembled WGS sequence"/>
</dbReference>
<feature type="chain" id="PRO_5032621638" evidence="2">
    <location>
        <begin position="20"/>
        <end position="751"/>
    </location>
</feature>
<dbReference type="InterPro" id="IPR008969">
    <property type="entry name" value="CarboxyPept-like_regulatory"/>
</dbReference>
<dbReference type="GO" id="GO:0030246">
    <property type="term" value="F:carbohydrate binding"/>
    <property type="evidence" value="ECO:0007669"/>
    <property type="project" value="InterPro"/>
</dbReference>
<keyword evidence="3" id="KW-0645">Protease</keyword>
<comment type="caution">
    <text evidence="3">The sequence shown here is derived from an EMBL/GenBank/DDBJ whole genome shotgun (WGS) entry which is preliminary data.</text>
</comment>
<keyword evidence="3" id="KW-0121">Carboxypeptidase</keyword>
<dbReference type="SUPFAM" id="SSF49452">
    <property type="entry name" value="Starch-binding domain-like"/>
    <property type="match status" value="2"/>
</dbReference>
<name>A0A848LEH2_9BACT</name>
<dbReference type="Gene3D" id="2.60.40.1120">
    <property type="entry name" value="Carboxypeptidase-like, regulatory domain"/>
    <property type="match status" value="2"/>
</dbReference>
<reference evidence="3 4" key="1">
    <citation type="submission" date="2020-04" db="EMBL/GenBank/DDBJ databases">
        <title>Draft genome of Pyxidicoccus fallax type strain.</title>
        <authorList>
            <person name="Whitworth D.E."/>
        </authorList>
    </citation>
    <scope>NUCLEOTIDE SEQUENCE [LARGE SCALE GENOMIC DNA]</scope>
    <source>
        <strain evidence="3 4">DSM 14698</strain>
    </source>
</reference>
<sequence>MRHSVALCCLLLLPTVALGARVSGTVVDARSEPFTAAALELARTSSGTVVARAKSDEDGQFGFDVPPGHYRLRVHAPELCAPHEQSLTVAKGQAVETLPLQLHRCVRVTGRALGSEGAPLAGGRVTLHWLQARVPDQTATTDAEGRFDFPRIPQGRVRVHLMDTTGGELLSTVRMTAPRTLEVRGGARVLPILIRGFGGEPLEGVEVLLVPEPRDGANLRRHTDARGIAGVPVQPPGRYRLMATWYRKDDGFHRQTWRDVELKPGAPESSRLELRFEKDAYSTTLSGRVRAADGTFLSDAEVTAIRRTRSVPLDDDFLSEDTWPYETATIRTDAEGRFTLRDLREGEYTLTATHARGYGEALAVAGTSHFEFTLDPGCPSSATGRVVDEHGAPVRRFQMLHLDVEDPEGRFHSKGQCQLFFKAKGFITREVDVPRSSTQAPVSLPDVVLTRGRTLAGRVVRADGRAALGYTLSAEWPGNVADSVSQPIDASGRFSLGPLPRDTEVMLTLRSHHHVLRQRVPPSHEGELTLHVPAFDARLEVRALSATGAPLAEVEVTAEGAAGAFSVRASNSHEVDLELPSGLYQVRVTGKADPKSASTAVPARFFPWKVQVPGQGTTTLELRAVQGPGALRVLLPAWSHCDEILVVPGEHSWPDQLGATEDFRDTGAHVATDDDRETVNVGAELMSIRMSSIMRDFSHLVPGTYTVFAKSLKGDTYGRGMLFREVIQVDGPGRQLVQVRFEGPQARELPW</sequence>
<evidence type="ECO:0000313" key="3">
    <source>
        <dbReference type="EMBL" id="NMO17117.1"/>
    </source>
</evidence>
<dbReference type="RefSeq" id="WP_169346401.1">
    <property type="nucleotide sequence ID" value="NZ_JABBJJ010000088.1"/>
</dbReference>
<dbReference type="AlphaFoldDB" id="A0A848LEH2"/>
<protein>
    <submittedName>
        <fullName evidence="3">Carboxypeptidase regulatory-like domain-containing protein</fullName>
    </submittedName>
</protein>
<dbReference type="EMBL" id="JABBJJ010000088">
    <property type="protein sequence ID" value="NMO17117.1"/>
    <property type="molecule type" value="Genomic_DNA"/>
</dbReference>
<dbReference type="InterPro" id="IPR013784">
    <property type="entry name" value="Carb-bd-like_fold"/>
</dbReference>
<keyword evidence="3" id="KW-0378">Hydrolase</keyword>
<evidence type="ECO:0000313" key="4">
    <source>
        <dbReference type="Proteomes" id="UP000518300"/>
    </source>
</evidence>
<dbReference type="SUPFAM" id="SSF49464">
    <property type="entry name" value="Carboxypeptidase regulatory domain-like"/>
    <property type="match status" value="1"/>
</dbReference>
<organism evidence="3 4">
    <name type="scientific">Pyxidicoccus fallax</name>
    <dbReference type="NCBI Taxonomy" id="394095"/>
    <lineage>
        <taxon>Bacteria</taxon>
        <taxon>Pseudomonadati</taxon>
        <taxon>Myxococcota</taxon>
        <taxon>Myxococcia</taxon>
        <taxon>Myxococcales</taxon>
        <taxon>Cystobacterineae</taxon>
        <taxon>Myxococcaceae</taxon>
        <taxon>Pyxidicoccus</taxon>
    </lineage>
</organism>
<evidence type="ECO:0000256" key="2">
    <source>
        <dbReference type="SAM" id="SignalP"/>
    </source>
</evidence>
<gene>
    <name evidence="3" type="ORF">HG543_19955</name>
</gene>
<dbReference type="Pfam" id="PF13620">
    <property type="entry name" value="CarboxypepD_reg"/>
    <property type="match status" value="2"/>
</dbReference>
<feature type="signal peptide" evidence="2">
    <location>
        <begin position="1"/>
        <end position="19"/>
    </location>
</feature>
<evidence type="ECO:0000256" key="1">
    <source>
        <dbReference type="ARBA" id="ARBA00022729"/>
    </source>
</evidence>
<proteinExistence type="predicted"/>
<keyword evidence="1 2" id="KW-0732">Signal</keyword>
<dbReference type="GO" id="GO:0004180">
    <property type="term" value="F:carboxypeptidase activity"/>
    <property type="evidence" value="ECO:0007669"/>
    <property type="project" value="UniProtKB-KW"/>
</dbReference>
<accession>A0A848LEH2</accession>
<keyword evidence="4" id="KW-1185">Reference proteome</keyword>